<keyword evidence="7 10" id="KW-0799">Topoisomerase</keyword>
<dbReference type="Pfam" id="PF01131">
    <property type="entry name" value="Topoisom_bac"/>
    <property type="match status" value="1"/>
</dbReference>
<feature type="region of interest" description="Disordered" evidence="11">
    <location>
        <begin position="461"/>
        <end position="482"/>
    </location>
</feature>
<dbReference type="HAMAP" id="MF_00952">
    <property type="entry name" value="Topoisom_1_prok"/>
    <property type="match status" value="1"/>
</dbReference>
<dbReference type="SUPFAM" id="SSF56712">
    <property type="entry name" value="Prokaryotic type I DNA topoisomerase"/>
    <property type="match status" value="1"/>
</dbReference>
<evidence type="ECO:0000313" key="16">
    <source>
        <dbReference type="Proteomes" id="UP000231343"/>
    </source>
</evidence>
<dbReference type="SMART" id="SM00436">
    <property type="entry name" value="TOP1Bc"/>
    <property type="match status" value="1"/>
</dbReference>
<dbReference type="InterPro" id="IPR000380">
    <property type="entry name" value="Topo_IA"/>
</dbReference>
<comment type="subunit">
    <text evidence="10">Monomer.</text>
</comment>
<dbReference type="SUPFAM" id="SSF57783">
    <property type="entry name" value="Zinc beta-ribbon"/>
    <property type="match status" value="2"/>
</dbReference>
<organism evidence="15 16">
    <name type="scientific">Candidatus Saganbacteria bacterium CG08_land_8_20_14_0_20_45_16</name>
    <dbReference type="NCBI Taxonomy" id="2014293"/>
    <lineage>
        <taxon>Bacteria</taxon>
        <taxon>Bacillati</taxon>
        <taxon>Saganbacteria</taxon>
    </lineage>
</organism>
<dbReference type="Gene3D" id="2.70.20.10">
    <property type="entry name" value="Topoisomerase I, domain 3"/>
    <property type="match status" value="1"/>
</dbReference>
<sequence length="759" mass="86453">MLVNLAITLLIFDSYLLTLIILLFTVMTKKSKKNLVIVESPAKAKTLKKFLGSSYEIAACMGHIRDLPPKSLGVNIEKGFDPNYKIIKGKEKIVKSLQRQAKTADTVFLAPDPDREGEAIAWHLKTLLGNADKIKRIEFHEITKSAVQKAVEHPREIDLDRVDAQQARRILDRLVGYKISPLLWKKIRKGLSAGRVQSVAVRLICKREAEIKKFQTEEYWFILAKLASQAQLEFSAKLIAKGEKSLGVRPKEKGEVIKNQAEAEQIVKDLQNAIFVISQINRKEQKRYPTPPFITSTLQQEAARKLGYSTKKTMVVAQKLYEGINIKGEGHTGLITYMRTDSVRIAEEAEEGVRKFIIDTYGQDHLPDQPIRYKKKKQAQDAHEAIRPTSAVRHPDQIAASLKPDELKLYELIWKRFVACQMNPAIYDQTSVDIKANDYLFRATGSILKYDGFMRIYLESKDEEEEEEEEKELPEGTLPELKDNEPLTFKEIIPEQHFTQPPARFNEASLVKELEKRGIGRPSTYAPIMSTIQNRGYVEKVGRALKPTEIGMITNEMLVKHFPKILDFEFTAHMEDSLDDIVEHKMNWTKTLEEFYEPFAKALAEASVKMATVKKEIKLDEKCPECGKPLMIRSGRYGDFIACSAFPDCKLTKPLEQNPPEFANEKCNKCGSPMILKQSRFGTFLACSAYPKCKNIKSILKKIEAQCPKCGQELVERRTRKGKVFYGCIKYPKCDYATWQRPATPAPKPDAPKKEDESV</sequence>
<dbReference type="Pfam" id="PF01751">
    <property type="entry name" value="Toprim"/>
    <property type="match status" value="1"/>
</dbReference>
<keyword evidence="12" id="KW-0472">Membrane</keyword>
<dbReference type="InterPro" id="IPR028612">
    <property type="entry name" value="Topoisom_1_IA"/>
</dbReference>
<comment type="similarity">
    <text evidence="2 10">Belongs to the type IA topoisomerase family.</text>
</comment>
<dbReference type="Pfam" id="PF01396">
    <property type="entry name" value="Zn_ribbon_Top1"/>
    <property type="match status" value="3"/>
</dbReference>
<feature type="compositionally biased region" description="Basic and acidic residues" evidence="11">
    <location>
        <begin position="750"/>
        <end position="759"/>
    </location>
</feature>
<dbReference type="GO" id="GO:0006265">
    <property type="term" value="P:DNA topological change"/>
    <property type="evidence" value="ECO:0007669"/>
    <property type="project" value="UniProtKB-UniRule"/>
</dbReference>
<evidence type="ECO:0000256" key="2">
    <source>
        <dbReference type="ARBA" id="ARBA00009446"/>
    </source>
</evidence>
<evidence type="ECO:0000256" key="8">
    <source>
        <dbReference type="ARBA" id="ARBA00023125"/>
    </source>
</evidence>
<dbReference type="InterPro" id="IPR005733">
    <property type="entry name" value="TopoI_bac-type"/>
</dbReference>
<feature type="site" description="Interaction with DNA" evidence="10">
    <location>
        <position position="535"/>
    </location>
</feature>
<dbReference type="PROSITE" id="PS00396">
    <property type="entry name" value="TOPO_IA_1"/>
    <property type="match status" value="1"/>
</dbReference>
<feature type="site" description="Interaction with DNA" evidence="10">
    <location>
        <position position="168"/>
    </location>
</feature>
<comment type="catalytic activity">
    <reaction evidence="1 10">
        <text>ATP-independent breakage of single-stranded DNA, followed by passage and rejoining.</text>
        <dbReference type="EC" id="5.6.2.1"/>
    </reaction>
</comment>
<dbReference type="InterPro" id="IPR013825">
    <property type="entry name" value="Topo_IA_cen_sub2"/>
</dbReference>
<evidence type="ECO:0000256" key="7">
    <source>
        <dbReference type="ARBA" id="ARBA00023029"/>
    </source>
</evidence>
<feature type="site" description="Interaction with DNA" evidence="10">
    <location>
        <position position="172"/>
    </location>
</feature>
<feature type="site" description="Interaction with DNA" evidence="10">
    <location>
        <position position="177"/>
    </location>
</feature>
<dbReference type="InterPro" id="IPR013824">
    <property type="entry name" value="Topo_IA_cen_sub1"/>
</dbReference>
<dbReference type="CDD" id="cd00186">
    <property type="entry name" value="TOP1Ac"/>
    <property type="match status" value="1"/>
</dbReference>
<keyword evidence="5" id="KW-0862">Zinc</keyword>
<protein>
    <recommendedName>
        <fullName evidence="10">DNA topoisomerase 1</fullName>
        <ecNumber evidence="10">5.6.2.1</ecNumber>
    </recommendedName>
    <alternativeName>
        <fullName evidence="10">DNA topoisomerase I</fullName>
    </alternativeName>
</protein>
<keyword evidence="12" id="KW-0812">Transmembrane</keyword>
<keyword evidence="8 10" id="KW-0238">DNA-binding</keyword>
<keyword evidence="6" id="KW-0460">Magnesium</keyword>
<keyword evidence="12" id="KW-1133">Transmembrane helix</keyword>
<evidence type="ECO:0000256" key="11">
    <source>
        <dbReference type="SAM" id="MobiDB-lite"/>
    </source>
</evidence>
<evidence type="ECO:0000256" key="9">
    <source>
        <dbReference type="ARBA" id="ARBA00023235"/>
    </source>
</evidence>
<dbReference type="GO" id="GO:0003917">
    <property type="term" value="F:DNA topoisomerase type I (single strand cut, ATP-independent) activity"/>
    <property type="evidence" value="ECO:0007669"/>
    <property type="project" value="UniProtKB-UniRule"/>
</dbReference>
<dbReference type="InterPro" id="IPR003602">
    <property type="entry name" value="Topo_IA_DNA-bd_dom"/>
</dbReference>
<evidence type="ECO:0000256" key="12">
    <source>
        <dbReference type="SAM" id="Phobius"/>
    </source>
</evidence>
<dbReference type="EMBL" id="PEYM01000012">
    <property type="protein sequence ID" value="PIS31506.1"/>
    <property type="molecule type" value="Genomic_DNA"/>
</dbReference>
<dbReference type="Gene3D" id="3.40.50.140">
    <property type="match status" value="1"/>
</dbReference>
<dbReference type="Proteomes" id="UP000231343">
    <property type="component" value="Unassembled WGS sequence"/>
</dbReference>
<dbReference type="InterPro" id="IPR013498">
    <property type="entry name" value="Topo_IA_Znf"/>
</dbReference>
<dbReference type="InterPro" id="IPR034149">
    <property type="entry name" value="TOPRIM_TopoI"/>
</dbReference>
<dbReference type="GO" id="GO:0005694">
    <property type="term" value="C:chromosome"/>
    <property type="evidence" value="ECO:0007669"/>
    <property type="project" value="InterPro"/>
</dbReference>
<dbReference type="GO" id="GO:0008270">
    <property type="term" value="F:zinc ion binding"/>
    <property type="evidence" value="ECO:0007669"/>
    <property type="project" value="UniProtKB-KW"/>
</dbReference>
<dbReference type="InterPro" id="IPR023406">
    <property type="entry name" value="Topo_IA_AS"/>
</dbReference>
<dbReference type="AlphaFoldDB" id="A0A2H0Y264"/>
<keyword evidence="9 10" id="KW-0413">Isomerase</keyword>
<feature type="domain" description="Toprim" evidence="13">
    <location>
        <begin position="33"/>
        <end position="143"/>
    </location>
</feature>
<comment type="caution">
    <text evidence="15">The sequence shown here is derived from an EMBL/GenBank/DDBJ whole genome shotgun (WGS) entry which is preliminary data.</text>
</comment>
<reference evidence="15 16" key="1">
    <citation type="submission" date="2017-09" db="EMBL/GenBank/DDBJ databases">
        <title>Depth-based differentiation of microbial function through sediment-hosted aquifers and enrichment of novel symbionts in the deep terrestrial subsurface.</title>
        <authorList>
            <person name="Probst A.J."/>
            <person name="Ladd B."/>
            <person name="Jarett J.K."/>
            <person name="Geller-Mcgrath D.E."/>
            <person name="Sieber C.M."/>
            <person name="Emerson J.B."/>
            <person name="Anantharaman K."/>
            <person name="Thomas B.C."/>
            <person name="Malmstrom R."/>
            <person name="Stieglmeier M."/>
            <person name="Klingl A."/>
            <person name="Woyke T."/>
            <person name="Ryan C.M."/>
            <person name="Banfield J.F."/>
        </authorList>
    </citation>
    <scope>NUCLEOTIDE SEQUENCE [LARGE SCALE GENOMIC DNA]</scope>
    <source>
        <strain evidence="15">CG08_land_8_20_14_0_20_45_16</strain>
    </source>
</reference>
<dbReference type="SMART" id="SM00437">
    <property type="entry name" value="TOP1Ac"/>
    <property type="match status" value="1"/>
</dbReference>
<feature type="site" description="Interaction with DNA" evidence="10">
    <location>
        <position position="169"/>
    </location>
</feature>
<feature type="compositionally biased region" description="Acidic residues" evidence="11">
    <location>
        <begin position="461"/>
        <end position="472"/>
    </location>
</feature>
<evidence type="ECO:0000256" key="5">
    <source>
        <dbReference type="ARBA" id="ARBA00022833"/>
    </source>
</evidence>
<dbReference type="CDD" id="cd03363">
    <property type="entry name" value="TOPRIM_TopoIA_TopoI"/>
    <property type="match status" value="1"/>
</dbReference>
<evidence type="ECO:0000256" key="6">
    <source>
        <dbReference type="ARBA" id="ARBA00022842"/>
    </source>
</evidence>
<dbReference type="Gene3D" id="1.10.290.10">
    <property type="entry name" value="Topoisomerase I, domain 4"/>
    <property type="match status" value="1"/>
</dbReference>
<dbReference type="Gene3D" id="1.10.460.10">
    <property type="entry name" value="Topoisomerase I, domain 2"/>
    <property type="match status" value="1"/>
</dbReference>
<evidence type="ECO:0000256" key="4">
    <source>
        <dbReference type="ARBA" id="ARBA00022771"/>
    </source>
</evidence>
<feature type="region of interest" description="Interaction with DNA" evidence="10">
    <location>
        <begin position="192"/>
        <end position="197"/>
    </location>
</feature>
<dbReference type="PANTHER" id="PTHR42785:SF1">
    <property type="entry name" value="DNA TOPOISOMERASE"/>
    <property type="match status" value="1"/>
</dbReference>
<evidence type="ECO:0000256" key="3">
    <source>
        <dbReference type="ARBA" id="ARBA00022723"/>
    </source>
</evidence>
<evidence type="ECO:0000313" key="15">
    <source>
        <dbReference type="EMBL" id="PIS31506.1"/>
    </source>
</evidence>
<dbReference type="GO" id="GO:0003677">
    <property type="term" value="F:DNA binding"/>
    <property type="evidence" value="ECO:0007669"/>
    <property type="project" value="UniProtKB-KW"/>
</dbReference>
<proteinExistence type="inferred from homology"/>
<dbReference type="SMART" id="SM00493">
    <property type="entry name" value="TOPRIM"/>
    <property type="match status" value="1"/>
</dbReference>
<gene>
    <name evidence="10" type="primary">topA</name>
    <name evidence="15" type="ORF">COT42_00995</name>
</gene>
<dbReference type="EC" id="5.6.2.1" evidence="10"/>
<dbReference type="PROSITE" id="PS50880">
    <property type="entry name" value="TOPRIM"/>
    <property type="match status" value="1"/>
</dbReference>
<dbReference type="InterPro" id="IPR013826">
    <property type="entry name" value="Topo_IA_cen_sub3"/>
</dbReference>
<dbReference type="InterPro" id="IPR003601">
    <property type="entry name" value="Topo_IA_2"/>
</dbReference>
<comment type="function">
    <text evidence="10">Releases the supercoiling and torsional tension of DNA, which is introduced during the DNA replication and transcription, by transiently cleaving and rejoining one strand of the DNA duplex. Introduces a single-strand break via transesterification at a target site in duplex DNA. The scissile phosphodiester is attacked by the catalytic tyrosine of the enzyme, resulting in the formation of a DNA-(5'-phosphotyrosyl)-enzyme intermediate and the expulsion of a 3'-OH DNA strand. The free DNA strand then undergoes passage around the unbroken strand, thus removing DNA supercoils. Finally, in the religation step, the DNA 3'-OH attacks the covalent intermediate to expel the active-site tyrosine and restore the DNA phosphodiester backbone.</text>
</comment>
<feature type="transmembrane region" description="Helical" evidence="12">
    <location>
        <begin position="6"/>
        <end position="26"/>
    </location>
</feature>
<feature type="site" description="Interaction with DNA" evidence="10">
    <location>
        <position position="63"/>
    </location>
</feature>
<feature type="site" description="Interaction with DNA" evidence="10">
    <location>
        <position position="184"/>
    </location>
</feature>
<evidence type="ECO:0000256" key="10">
    <source>
        <dbReference type="HAMAP-Rule" id="MF_00952"/>
    </source>
</evidence>
<keyword evidence="4" id="KW-0863">Zinc-finger</keyword>
<dbReference type="InterPro" id="IPR006171">
    <property type="entry name" value="TOPRIM_dom"/>
</dbReference>
<dbReference type="InterPro" id="IPR013497">
    <property type="entry name" value="Topo_IA_cen"/>
</dbReference>
<dbReference type="NCBIfam" id="TIGR01051">
    <property type="entry name" value="topA_bact"/>
    <property type="match status" value="1"/>
</dbReference>
<dbReference type="InterPro" id="IPR023405">
    <property type="entry name" value="Topo_IA_core_domain"/>
</dbReference>
<accession>A0A2H0Y264</accession>
<feature type="active site" description="O-(5'-phospho-DNA)-tyrosine intermediate" evidence="10">
    <location>
        <position position="337"/>
    </location>
</feature>
<dbReference type="Gene3D" id="3.30.65.10">
    <property type="entry name" value="Bacterial Topoisomerase I, domain 1"/>
    <property type="match status" value="3"/>
</dbReference>
<feature type="site" description="Interaction with DNA" evidence="10">
    <location>
        <position position="339"/>
    </location>
</feature>
<dbReference type="PRINTS" id="PR00417">
    <property type="entry name" value="PRTPISMRASEI"/>
</dbReference>
<evidence type="ECO:0000259" key="14">
    <source>
        <dbReference type="PROSITE" id="PS52039"/>
    </source>
</evidence>
<feature type="region of interest" description="Disordered" evidence="11">
    <location>
        <begin position="740"/>
        <end position="759"/>
    </location>
</feature>
<evidence type="ECO:0000256" key="1">
    <source>
        <dbReference type="ARBA" id="ARBA00000213"/>
    </source>
</evidence>
<keyword evidence="3" id="KW-0479">Metal-binding</keyword>
<dbReference type="PROSITE" id="PS52039">
    <property type="entry name" value="TOPO_IA_2"/>
    <property type="match status" value="1"/>
</dbReference>
<feature type="domain" description="Topo IA-type catalytic" evidence="14">
    <location>
        <begin position="158"/>
        <end position="603"/>
    </location>
</feature>
<name>A0A2H0Y264_UNCSA</name>
<evidence type="ECO:0000259" key="13">
    <source>
        <dbReference type="PROSITE" id="PS50880"/>
    </source>
</evidence>
<dbReference type="PANTHER" id="PTHR42785">
    <property type="entry name" value="DNA TOPOISOMERASE, TYPE IA, CORE"/>
    <property type="match status" value="1"/>
</dbReference>